<feature type="region of interest" description="Disordered" evidence="1">
    <location>
        <begin position="384"/>
        <end position="406"/>
    </location>
</feature>
<name>A0A6A1W0Z1_9ROSI</name>
<feature type="transmembrane region" description="Helical" evidence="2">
    <location>
        <begin position="582"/>
        <end position="605"/>
    </location>
</feature>
<dbReference type="PANTHER" id="PTHR31549">
    <property type="entry name" value="PROTEIN, PUTATIVE (DUF247)-RELATED-RELATED"/>
    <property type="match status" value="1"/>
</dbReference>
<dbReference type="OrthoDB" id="2356035at2759"/>
<dbReference type="InterPro" id="IPR004158">
    <property type="entry name" value="DUF247_pln"/>
</dbReference>
<keyword evidence="2" id="KW-0812">Transmembrane</keyword>
<dbReference type="AlphaFoldDB" id="A0A6A1W0Z1"/>
<accession>A0A6A1W0Z1</accession>
<reference evidence="3 4" key="1">
    <citation type="journal article" date="2019" name="Plant Biotechnol. J.">
        <title>The red bayberry genome and genetic basis of sex determination.</title>
        <authorList>
            <person name="Jia H.M."/>
            <person name="Jia H.J."/>
            <person name="Cai Q.L."/>
            <person name="Wang Y."/>
            <person name="Zhao H.B."/>
            <person name="Yang W.F."/>
            <person name="Wang G.Y."/>
            <person name="Li Y.H."/>
            <person name="Zhan D.L."/>
            <person name="Shen Y.T."/>
            <person name="Niu Q.F."/>
            <person name="Chang L."/>
            <person name="Qiu J."/>
            <person name="Zhao L."/>
            <person name="Xie H.B."/>
            <person name="Fu W.Y."/>
            <person name="Jin J."/>
            <person name="Li X.W."/>
            <person name="Jiao Y."/>
            <person name="Zhou C.C."/>
            <person name="Tu T."/>
            <person name="Chai C.Y."/>
            <person name="Gao J.L."/>
            <person name="Fan L.J."/>
            <person name="van de Weg E."/>
            <person name="Wang J.Y."/>
            <person name="Gao Z.S."/>
        </authorList>
    </citation>
    <scope>NUCLEOTIDE SEQUENCE [LARGE SCALE GENOMIC DNA]</scope>
    <source>
        <tissue evidence="3">Leaves</tissue>
    </source>
</reference>
<evidence type="ECO:0000256" key="2">
    <source>
        <dbReference type="SAM" id="Phobius"/>
    </source>
</evidence>
<dbReference type="Pfam" id="PF03140">
    <property type="entry name" value="DUF247"/>
    <property type="match status" value="1"/>
</dbReference>
<proteinExistence type="predicted"/>
<keyword evidence="4" id="KW-1185">Reference proteome</keyword>
<evidence type="ECO:0000313" key="4">
    <source>
        <dbReference type="Proteomes" id="UP000516437"/>
    </source>
</evidence>
<protein>
    <submittedName>
        <fullName evidence="3">Uncharacterized protein</fullName>
    </submittedName>
</protein>
<evidence type="ECO:0000313" key="3">
    <source>
        <dbReference type="EMBL" id="KAB1218755.1"/>
    </source>
</evidence>
<dbReference type="EMBL" id="RXIC02000021">
    <property type="protein sequence ID" value="KAB1218755.1"/>
    <property type="molecule type" value="Genomic_DNA"/>
</dbReference>
<sequence length="624" mass="69967">MSACEAQANKSLVLLTPLITQCTITATTSKASPWTTTNMSSPQPTMSSQSDSNKFDELRWVIQIRRTLEEELEDDAEVPVSIFNVPKALLASHPESYTPQEVALGPYHYWRPELYEMQRYKLAAAKRIAKQFQSLKFQNVVDQLTKLDSMIRACYHKYLDFNGETLAWMMAIDASFLLEFLQVYAVQEGKTLTRVSSRMSHLVDYAGTKSAHNAILRDAVMLENQIPLVVLRKMLEFKFSSLELADDMLLSMLTGLCKELSPFKLTDQDLQKIQVSGGSHLLDFLYGTIVPKVEEPSEITEVEGQNDGKQEKESSSADSSYVKQLLDFIWKQVQKLNGGPIRLIKKVLVSKPLKFILKLPWTILSSLPGLKILKQPVESLFSQNKEEVKPENQTSSSTNNISQPPSVDEIAIPSVTELANCGIRFVPTNGGISTIAFDAKTATFYLPAVTLDVNTEVVLRNLVAYEASNASGPLVFTRYTELMNGIIDSDEDAKILRDKGIFTRYTELMNGIIDSDEDAKILRDKGIILNRLKNDEEVSKLWNGMSKSVKLMKVPFLDKVIQDVNKHHSGRLSVIAGKFFKLYVFGSWQFLSVLAAICLLLLMALQSFCSVYSCSRTLSVKTTL</sequence>
<organism evidence="3 4">
    <name type="scientific">Morella rubra</name>
    <name type="common">Chinese bayberry</name>
    <dbReference type="NCBI Taxonomy" id="262757"/>
    <lineage>
        <taxon>Eukaryota</taxon>
        <taxon>Viridiplantae</taxon>
        <taxon>Streptophyta</taxon>
        <taxon>Embryophyta</taxon>
        <taxon>Tracheophyta</taxon>
        <taxon>Spermatophyta</taxon>
        <taxon>Magnoliopsida</taxon>
        <taxon>eudicotyledons</taxon>
        <taxon>Gunneridae</taxon>
        <taxon>Pentapetalae</taxon>
        <taxon>rosids</taxon>
        <taxon>fabids</taxon>
        <taxon>Fagales</taxon>
        <taxon>Myricaceae</taxon>
        <taxon>Morella</taxon>
    </lineage>
</organism>
<dbReference type="PANTHER" id="PTHR31549:SF277">
    <property type="entry name" value="OS08G0167400 PROTEIN"/>
    <property type="match status" value="1"/>
</dbReference>
<keyword evidence="2" id="KW-1133">Transmembrane helix</keyword>
<gene>
    <name evidence="3" type="ORF">CJ030_MR3G026635</name>
</gene>
<feature type="region of interest" description="Disordered" evidence="1">
    <location>
        <begin position="32"/>
        <end position="52"/>
    </location>
</feature>
<keyword evidence="2" id="KW-0472">Membrane</keyword>
<evidence type="ECO:0000256" key="1">
    <source>
        <dbReference type="SAM" id="MobiDB-lite"/>
    </source>
</evidence>
<comment type="caution">
    <text evidence="3">The sequence shown here is derived from an EMBL/GenBank/DDBJ whole genome shotgun (WGS) entry which is preliminary data.</text>
</comment>
<dbReference type="Proteomes" id="UP000516437">
    <property type="component" value="Chromosome 3"/>
</dbReference>
<feature type="compositionally biased region" description="Low complexity" evidence="1">
    <location>
        <begin position="393"/>
        <end position="406"/>
    </location>
</feature>
<feature type="compositionally biased region" description="Low complexity" evidence="1">
    <location>
        <begin position="35"/>
        <end position="52"/>
    </location>
</feature>